<name>A0A0J9S497_PLAVI</name>
<sequence>MVPPARVAALLLLACALLCCAPKIAKGKKTARREEGNLFQKLRNKLINYIASKKKFDSNGWVDVSLLQGERFQPIDLRIEDDRVICNASNQVLEVTVVKQKLLQHTDDASFHELTVHSKKVAPNAKLLSRIPLMKMRLHQEQQKQLPGGGTPPTRRAGLPPLHGLPPNFEGYIVCTKKDTDALLVPKTLKSVQFVSGPWKVRVSIDFYRCPLSNFGRIFQVTIIDQVNVLLNNEKSFIWPIPLTSFFEVYDFHLAARDCKKGNFCQLERTTNGDGHNGSLILECPSWGKAHKLTLGNALLLSAYLGMTIAHGLSYPFMNLSADDYISSRYSEISKNSPKIRKRVIKSSYLRDEFEEEESKYSLKKLSLITHLLFLGGAGIANAAYGVKTLVDIIKNMNSINDEFERAVSFYPWELRYPQSYLASQGGAKPKGAPPKEPPTGVKKNAASNGQRGTNHKVATNHKFEGNHKVETNQKVDSNRKVQTNRKVETTHEVDAPQIAQAGGESGGEQTDAPAGVTQQKNNKGENDRQARDPKELPNGNEPSIVKIFEQNIIGN</sequence>
<proteinExistence type="predicted"/>
<dbReference type="Proteomes" id="UP000053562">
    <property type="component" value="Unassembled WGS sequence"/>
</dbReference>
<keyword evidence="2" id="KW-0732">Signal</keyword>
<feature type="compositionally biased region" description="Basic and acidic residues" evidence="1">
    <location>
        <begin position="462"/>
        <end position="495"/>
    </location>
</feature>
<evidence type="ECO:0000256" key="1">
    <source>
        <dbReference type="SAM" id="MobiDB-lite"/>
    </source>
</evidence>
<dbReference type="OrthoDB" id="391771at2759"/>
<feature type="compositionally biased region" description="Basic and acidic residues" evidence="1">
    <location>
        <begin position="523"/>
        <end position="536"/>
    </location>
</feature>
<evidence type="ECO:0000313" key="3">
    <source>
        <dbReference type="EMBL" id="KMZ77680.1"/>
    </source>
</evidence>
<feature type="signal peptide" evidence="2">
    <location>
        <begin position="1"/>
        <end position="27"/>
    </location>
</feature>
<gene>
    <name evidence="3" type="ORF">PVIIG_03912</name>
</gene>
<organism evidence="3 4">
    <name type="scientific">Plasmodium vivax India VII</name>
    <dbReference type="NCBI Taxonomy" id="1077284"/>
    <lineage>
        <taxon>Eukaryota</taxon>
        <taxon>Sar</taxon>
        <taxon>Alveolata</taxon>
        <taxon>Apicomplexa</taxon>
        <taxon>Aconoidasida</taxon>
        <taxon>Haemosporida</taxon>
        <taxon>Plasmodiidae</taxon>
        <taxon>Plasmodium</taxon>
        <taxon>Plasmodium (Plasmodium)</taxon>
    </lineage>
</organism>
<evidence type="ECO:0008006" key="5">
    <source>
        <dbReference type="Google" id="ProtNLM"/>
    </source>
</evidence>
<feature type="chain" id="PRO_5005322053" description="Parasitophorous vacuolar protein 2" evidence="2">
    <location>
        <begin position="28"/>
        <end position="556"/>
    </location>
</feature>
<accession>A0A0J9S497</accession>
<reference evidence="3 4" key="1">
    <citation type="submission" date="2011-08" db="EMBL/GenBank/DDBJ databases">
        <title>The Genome Sequence of Plasmodium vivax India VII.</title>
        <authorList>
            <consortium name="The Broad Institute Genome Sequencing Platform"/>
            <consortium name="The Broad Institute Genome Sequencing Center for Infectious Disease"/>
            <person name="Neafsey D."/>
            <person name="Carlton J."/>
            <person name="Barnwell J."/>
            <person name="Collins W."/>
            <person name="Escalante A."/>
            <person name="Mullikin J."/>
            <person name="Saul A."/>
            <person name="Guigo R."/>
            <person name="Camara F."/>
            <person name="Young S.K."/>
            <person name="Zeng Q."/>
            <person name="Gargeya S."/>
            <person name="Fitzgerald M."/>
            <person name="Haas B."/>
            <person name="Abouelleil A."/>
            <person name="Alvarado L."/>
            <person name="Arachchi H.M."/>
            <person name="Berlin A."/>
            <person name="Brown A."/>
            <person name="Chapman S.B."/>
            <person name="Chen Z."/>
            <person name="Dunbar C."/>
            <person name="Freedman E."/>
            <person name="Gearin G."/>
            <person name="Gellesch M."/>
            <person name="Goldberg J."/>
            <person name="Griggs A."/>
            <person name="Gujja S."/>
            <person name="Heiman D."/>
            <person name="Howarth C."/>
            <person name="Larson L."/>
            <person name="Lui A."/>
            <person name="MacDonald P.J.P."/>
            <person name="Montmayeur A."/>
            <person name="Murphy C."/>
            <person name="Neiman D."/>
            <person name="Pearson M."/>
            <person name="Priest M."/>
            <person name="Roberts A."/>
            <person name="Saif S."/>
            <person name="Shea T."/>
            <person name="Shenoy N."/>
            <person name="Sisk P."/>
            <person name="Stolte C."/>
            <person name="Sykes S."/>
            <person name="Wortman J."/>
            <person name="Nusbaum C."/>
            <person name="Birren B."/>
        </authorList>
    </citation>
    <scope>NUCLEOTIDE SEQUENCE [LARGE SCALE GENOMIC DNA]</scope>
    <source>
        <strain evidence="3 4">India VII</strain>
    </source>
</reference>
<protein>
    <recommendedName>
        <fullName evidence="5">Parasitophorous vacuolar protein 2</fullName>
    </recommendedName>
</protein>
<dbReference type="AlphaFoldDB" id="A0A0J9S497"/>
<dbReference type="EMBL" id="KQ234386">
    <property type="protein sequence ID" value="KMZ77680.1"/>
    <property type="molecule type" value="Genomic_DNA"/>
</dbReference>
<evidence type="ECO:0000256" key="2">
    <source>
        <dbReference type="SAM" id="SignalP"/>
    </source>
</evidence>
<evidence type="ECO:0000313" key="4">
    <source>
        <dbReference type="Proteomes" id="UP000053562"/>
    </source>
</evidence>
<feature type="region of interest" description="Disordered" evidence="1">
    <location>
        <begin position="424"/>
        <end position="556"/>
    </location>
</feature>